<protein>
    <submittedName>
        <fullName evidence="1">Uncharacterized protein</fullName>
    </submittedName>
</protein>
<name>A0ACC0V7W1_9HYPO</name>
<evidence type="ECO:0000313" key="2">
    <source>
        <dbReference type="Proteomes" id="UP001163324"/>
    </source>
</evidence>
<proteinExistence type="predicted"/>
<reference evidence="1" key="1">
    <citation type="submission" date="2022-10" db="EMBL/GenBank/DDBJ databases">
        <title>Complete Genome of Trichothecium roseum strain YXFP-22015, a Plant Pathogen Isolated from Citrus.</title>
        <authorList>
            <person name="Wang Y."/>
            <person name="Zhu L."/>
        </authorList>
    </citation>
    <scope>NUCLEOTIDE SEQUENCE</scope>
    <source>
        <strain evidence="1">YXFP-22015</strain>
    </source>
</reference>
<dbReference type="Proteomes" id="UP001163324">
    <property type="component" value="Chromosome 2"/>
</dbReference>
<gene>
    <name evidence="1" type="ORF">N3K66_001828</name>
</gene>
<evidence type="ECO:0000313" key="1">
    <source>
        <dbReference type="EMBL" id="KAI9902476.1"/>
    </source>
</evidence>
<comment type="caution">
    <text evidence="1">The sequence shown here is derived from an EMBL/GenBank/DDBJ whole genome shotgun (WGS) entry which is preliminary data.</text>
</comment>
<dbReference type="EMBL" id="CM047941">
    <property type="protein sequence ID" value="KAI9902476.1"/>
    <property type="molecule type" value="Genomic_DNA"/>
</dbReference>
<keyword evidence="2" id="KW-1185">Reference proteome</keyword>
<accession>A0ACC0V7W1</accession>
<organism evidence="1 2">
    <name type="scientific">Trichothecium roseum</name>
    <dbReference type="NCBI Taxonomy" id="47278"/>
    <lineage>
        <taxon>Eukaryota</taxon>
        <taxon>Fungi</taxon>
        <taxon>Dikarya</taxon>
        <taxon>Ascomycota</taxon>
        <taxon>Pezizomycotina</taxon>
        <taxon>Sordariomycetes</taxon>
        <taxon>Hypocreomycetidae</taxon>
        <taxon>Hypocreales</taxon>
        <taxon>Hypocreales incertae sedis</taxon>
        <taxon>Trichothecium</taxon>
    </lineage>
</organism>
<sequence>MTAPRADSEWAGDATPNSTKHHAQSPTSQHGAQPRDTSKLLEEKIKIGIKASRWAGNHKEEQSCLPKLTASTLATVPYTKGMNTHNRGSTSTWSISELSQNGQSHVTLSNPTLGQAYQDSDSPRAGHDKTAVKVWGEPTVADFDTDLEVWLRNITTPRTGHLKRILEEDDPSLKHRDIDAATGQILNQIPYPQTMRGPEINLLGKEIRFKQEYVTSTLQIEREMRNRQMMANAFKAKQAQQQADARQEVRDPKHPPQPSWPTADCGIRPANPADFEALAQIINSDMEEEYPSIFETVAITASHVHKLYEECKVSRRPFIVATELPKSAKMFMDPAKWPSMEAYQEFCTEYEEFLKTQQAEMPVSAKVLGFAVATEATLGFLSTASAATRYACRLQVVVHPQYRRQKVGTALLDKILSVVYPYHRSLIDYEWKCDGPEGTYETPTRNNVRQYNKIYMETYVEHQGSQDVSWKAEMLGKYGFANLVTIRQAAKPPGNTLGKWLDMTLWQLEGHNVKMLPDAVPGSLFATSMV</sequence>